<reference evidence="1 2" key="1">
    <citation type="submission" date="2019-10" db="EMBL/GenBank/DDBJ databases">
        <title>Genome sequence of Azospirillum formosense CC-Nfb-7.</title>
        <authorList>
            <person name="Ambrosini A."/>
            <person name="Sant'Anna F.H."/>
            <person name="Cassan F.D."/>
            <person name="Souza E.M."/>
            <person name="Passaglia L.M.P."/>
        </authorList>
    </citation>
    <scope>NUCLEOTIDE SEQUENCE [LARGE SCALE GENOMIC DNA]</scope>
    <source>
        <strain evidence="1 2">CC-NFb-7</strain>
    </source>
</reference>
<dbReference type="Proteomes" id="UP000639419">
    <property type="component" value="Unassembled WGS sequence"/>
</dbReference>
<name>A0ABX2KZE6_9PROT</name>
<proteinExistence type="predicted"/>
<accession>A0ABX2KZE6</accession>
<gene>
    <name evidence="1" type="ORF">GBZ26_06840</name>
</gene>
<organism evidence="1 2">
    <name type="scientific">Azospirillum formosense</name>
    <dbReference type="NCBI Taxonomy" id="861533"/>
    <lineage>
        <taxon>Bacteria</taxon>
        <taxon>Pseudomonadati</taxon>
        <taxon>Pseudomonadota</taxon>
        <taxon>Alphaproteobacteria</taxon>
        <taxon>Rhodospirillales</taxon>
        <taxon>Azospirillaceae</taxon>
        <taxon>Azospirillum</taxon>
    </lineage>
</organism>
<comment type="caution">
    <text evidence="1">The sequence shown here is derived from an EMBL/GenBank/DDBJ whole genome shotgun (WGS) entry which is preliminary data.</text>
</comment>
<dbReference type="RefSeq" id="WP_174438188.1">
    <property type="nucleotide sequence ID" value="NZ_BAABCC010000043.1"/>
</dbReference>
<sequence length="347" mass="39519">MHTLLYTDKLHAIVPFNYMENPNKYEEFMQSLIREGLVEQHFVNIPHQKTRDFAAGFLAVLRAHGLPSHSFYKANTSRERQIAIRSANLKFPGAVHSEKMISSELNETLIEMGLAFKSMPKWNYWYHMEEMTARLYMSYLAQYICALSETPISPITNELKNMELLSKQGRKQRSTAVKSHLRRCLIEGILPTWNGPIDLYEIKNFKDKNQYLLHSFRRNIESLIDELYNNGSPSERRVSDARDKLREDTNKIKESLVKKFLKPVMLSTLGTILAAPEPTLNLYSEITKSGLSSGHILPAITVAGAALAAAGALPTLFERERSPLAYAVLANRRFQARPQSAFDITAL</sequence>
<keyword evidence="2" id="KW-1185">Reference proteome</keyword>
<protein>
    <submittedName>
        <fullName evidence="1">Uncharacterized protein</fullName>
    </submittedName>
</protein>
<evidence type="ECO:0000313" key="1">
    <source>
        <dbReference type="EMBL" id="NUB18928.1"/>
    </source>
</evidence>
<evidence type="ECO:0000313" key="2">
    <source>
        <dbReference type="Proteomes" id="UP000639419"/>
    </source>
</evidence>
<dbReference type="EMBL" id="WHOR01000032">
    <property type="protein sequence ID" value="NUB18928.1"/>
    <property type="molecule type" value="Genomic_DNA"/>
</dbReference>